<dbReference type="InterPro" id="IPR056884">
    <property type="entry name" value="NPHP3-like_N"/>
</dbReference>
<feature type="region of interest" description="Disordered" evidence="2">
    <location>
        <begin position="1"/>
        <end position="26"/>
    </location>
</feature>
<dbReference type="InterPro" id="IPR027417">
    <property type="entry name" value="P-loop_NTPase"/>
</dbReference>
<dbReference type="OrthoDB" id="2913120at2759"/>
<feature type="region of interest" description="Disordered" evidence="2">
    <location>
        <begin position="266"/>
        <end position="305"/>
    </location>
</feature>
<evidence type="ECO:0000256" key="1">
    <source>
        <dbReference type="ARBA" id="ARBA00022737"/>
    </source>
</evidence>
<gene>
    <name evidence="4" type="ORF">FA15DRAFT_666193</name>
</gene>
<name>A0A5C3L6F2_COPMA</name>
<feature type="domain" description="Nephrocystin 3-like N-terminal" evidence="3">
    <location>
        <begin position="111"/>
        <end position="159"/>
    </location>
</feature>
<feature type="compositionally biased region" description="Basic residues" evidence="2">
    <location>
        <begin position="267"/>
        <end position="278"/>
    </location>
</feature>
<keyword evidence="5" id="KW-1185">Reference proteome</keyword>
<accession>A0A5C3L6F2</accession>
<keyword evidence="1" id="KW-0677">Repeat</keyword>
<dbReference type="EMBL" id="ML210162">
    <property type="protein sequence ID" value="TFK27726.1"/>
    <property type="molecule type" value="Genomic_DNA"/>
</dbReference>
<evidence type="ECO:0000259" key="3">
    <source>
        <dbReference type="Pfam" id="PF24883"/>
    </source>
</evidence>
<dbReference type="SUPFAM" id="SSF52540">
    <property type="entry name" value="P-loop containing nucleoside triphosphate hydrolases"/>
    <property type="match status" value="1"/>
</dbReference>
<evidence type="ECO:0000313" key="5">
    <source>
        <dbReference type="Proteomes" id="UP000307440"/>
    </source>
</evidence>
<feature type="compositionally biased region" description="Basic and acidic residues" evidence="2">
    <location>
        <begin position="17"/>
        <end position="26"/>
    </location>
</feature>
<sequence length="832" mass="92686">MSFSTVQSSPTLIDSPRPFDEPTGRERTFVPHEDSLNSERPGLQLLHTHISAESIQNSFRRYKPPRCHPEAQNAVLDDIMSWVHAPTSRSHPSTPAPTSASHAQALTILEKTLILWLNGPAGTGKSSLMQAIAQFFSEKRLLAASFFNSASDTSRSPASPAFSHRTATNGHEVNSEISSTPLSLLIPTLAYQLTQTVPGLAGFVSRAVEKDRTIFSQRPLVQMEKLILEPLANAQANSRSTALWPKLIIIDGLDDIGADVEQQVTVHHQRHRRGRSTGHHNVLNAGLSSPPTSPTPPKSSASSNANSIHTNIEILSVLRKAAIDNRMPFRIVVSSRGNATINQQFTAPEFASITYRITLDARNGIDPNTDIRLYFNCRFSEIARRYGIGKCSGGATSGAKQWPSEADLDQLVYNAAGSFVYATTAVRFICLEADMLGTSSFTPNRPNSDVFSCDSSIPSPTAQIKHRLRLVVNTKFTKTYAKGGNDHAALDALYTCILNNQKYVLSTTDADDGQGEPPKRSSEEGFSTVIDEEKPMKAVRVLRAIQELLSSGVDLTYSNAHFFFDSWSCPFGAWDEGNLVDTLAGLKSVVYVPEPVMGVVARASVERSASGNSGASRQRREGFMNVDVAGNEAYERERRKERSRREVRDPYRFRFFDESFVHFLQDPSRSKSLYVPRARLNTDLALYYLKAATVHHESQPTNANHESLDQAAGMLSQLRLGKFCSFSIPYDQELHDLLSKFDIELWLFYAAGFKDMRGDVDAMYQWVHVECPWSGCTPVCRKWRRANLQFWDKLPAGVNGGKPQPTVMDRLWDRFTSRDMKRVKLITSRYRL</sequence>
<evidence type="ECO:0000313" key="4">
    <source>
        <dbReference type="EMBL" id="TFK27726.1"/>
    </source>
</evidence>
<feature type="region of interest" description="Disordered" evidence="2">
    <location>
        <begin position="150"/>
        <end position="174"/>
    </location>
</feature>
<dbReference type="Pfam" id="PF24883">
    <property type="entry name" value="NPHP3_N"/>
    <property type="match status" value="1"/>
</dbReference>
<organism evidence="4 5">
    <name type="scientific">Coprinopsis marcescibilis</name>
    <name type="common">Agaric fungus</name>
    <name type="synonym">Psathyrella marcescibilis</name>
    <dbReference type="NCBI Taxonomy" id="230819"/>
    <lineage>
        <taxon>Eukaryota</taxon>
        <taxon>Fungi</taxon>
        <taxon>Dikarya</taxon>
        <taxon>Basidiomycota</taxon>
        <taxon>Agaricomycotina</taxon>
        <taxon>Agaricomycetes</taxon>
        <taxon>Agaricomycetidae</taxon>
        <taxon>Agaricales</taxon>
        <taxon>Agaricineae</taxon>
        <taxon>Psathyrellaceae</taxon>
        <taxon>Coprinopsis</taxon>
    </lineage>
</organism>
<reference evidence="4 5" key="1">
    <citation type="journal article" date="2019" name="Nat. Ecol. Evol.">
        <title>Megaphylogeny resolves global patterns of mushroom evolution.</title>
        <authorList>
            <person name="Varga T."/>
            <person name="Krizsan K."/>
            <person name="Foldi C."/>
            <person name="Dima B."/>
            <person name="Sanchez-Garcia M."/>
            <person name="Sanchez-Ramirez S."/>
            <person name="Szollosi G.J."/>
            <person name="Szarkandi J.G."/>
            <person name="Papp V."/>
            <person name="Albert L."/>
            <person name="Andreopoulos W."/>
            <person name="Angelini C."/>
            <person name="Antonin V."/>
            <person name="Barry K.W."/>
            <person name="Bougher N.L."/>
            <person name="Buchanan P."/>
            <person name="Buyck B."/>
            <person name="Bense V."/>
            <person name="Catcheside P."/>
            <person name="Chovatia M."/>
            <person name="Cooper J."/>
            <person name="Damon W."/>
            <person name="Desjardin D."/>
            <person name="Finy P."/>
            <person name="Geml J."/>
            <person name="Haridas S."/>
            <person name="Hughes K."/>
            <person name="Justo A."/>
            <person name="Karasinski D."/>
            <person name="Kautmanova I."/>
            <person name="Kiss B."/>
            <person name="Kocsube S."/>
            <person name="Kotiranta H."/>
            <person name="LaButti K.M."/>
            <person name="Lechner B.E."/>
            <person name="Liimatainen K."/>
            <person name="Lipzen A."/>
            <person name="Lukacs Z."/>
            <person name="Mihaltcheva S."/>
            <person name="Morgado L.N."/>
            <person name="Niskanen T."/>
            <person name="Noordeloos M.E."/>
            <person name="Ohm R.A."/>
            <person name="Ortiz-Santana B."/>
            <person name="Ovrebo C."/>
            <person name="Racz N."/>
            <person name="Riley R."/>
            <person name="Savchenko A."/>
            <person name="Shiryaev A."/>
            <person name="Soop K."/>
            <person name="Spirin V."/>
            <person name="Szebenyi C."/>
            <person name="Tomsovsky M."/>
            <person name="Tulloss R.E."/>
            <person name="Uehling J."/>
            <person name="Grigoriev I.V."/>
            <person name="Vagvolgyi C."/>
            <person name="Papp T."/>
            <person name="Martin F.M."/>
            <person name="Miettinen O."/>
            <person name="Hibbett D.S."/>
            <person name="Nagy L.G."/>
        </authorList>
    </citation>
    <scope>NUCLEOTIDE SEQUENCE [LARGE SCALE GENOMIC DNA]</scope>
    <source>
        <strain evidence="4 5">CBS 121175</strain>
    </source>
</reference>
<dbReference type="Proteomes" id="UP000307440">
    <property type="component" value="Unassembled WGS sequence"/>
</dbReference>
<feature type="compositionally biased region" description="Polar residues" evidence="2">
    <location>
        <begin position="1"/>
        <end position="12"/>
    </location>
</feature>
<protein>
    <recommendedName>
        <fullName evidence="3">Nephrocystin 3-like N-terminal domain-containing protein</fullName>
    </recommendedName>
</protein>
<proteinExistence type="predicted"/>
<evidence type="ECO:0000256" key="2">
    <source>
        <dbReference type="SAM" id="MobiDB-lite"/>
    </source>
</evidence>
<dbReference type="AlphaFoldDB" id="A0A5C3L6F2"/>